<dbReference type="PROSITE" id="PS50082">
    <property type="entry name" value="WD_REPEATS_2"/>
    <property type="match status" value="1"/>
</dbReference>
<dbReference type="Pfam" id="PF00400">
    <property type="entry name" value="WD40"/>
    <property type="match status" value="2"/>
</dbReference>
<dbReference type="InterPro" id="IPR020472">
    <property type="entry name" value="WD40_PAC1"/>
</dbReference>
<dbReference type="Gene3D" id="2.130.10.10">
    <property type="entry name" value="YVTN repeat-like/Quinoprotein amine dehydrogenase"/>
    <property type="match status" value="2"/>
</dbReference>
<dbReference type="InterPro" id="IPR001680">
    <property type="entry name" value="WD40_rpt"/>
</dbReference>
<evidence type="ECO:0000313" key="4">
    <source>
        <dbReference type="Proteomes" id="UP000887575"/>
    </source>
</evidence>
<proteinExistence type="predicted"/>
<dbReference type="InterPro" id="IPR019775">
    <property type="entry name" value="WD40_repeat_CS"/>
</dbReference>
<dbReference type="PRINTS" id="PR00320">
    <property type="entry name" value="GPROTEINBRPT"/>
</dbReference>
<dbReference type="SUPFAM" id="SSF81383">
    <property type="entry name" value="F-box domain"/>
    <property type="match status" value="1"/>
</dbReference>
<dbReference type="WBParaSite" id="MBELARI_LOCUS21154.1">
    <property type="protein sequence ID" value="MBELARI_LOCUS21154.1"/>
    <property type="gene ID" value="MBELARI_LOCUS21154"/>
</dbReference>
<name>A0AAF3F3L0_9BILA</name>
<dbReference type="GO" id="GO:1990234">
    <property type="term" value="C:transferase complex"/>
    <property type="evidence" value="ECO:0007669"/>
    <property type="project" value="UniProtKB-ARBA"/>
</dbReference>
<sequence>MSDKPESSKTRLEEDIIEPLFQKDFLSQLPEEIAYRIIAYLTPCDLTVWCVQFDGNRVVSGAYDFTVKVWNSIHFCLSQSAILSSLEVDTTIRVWDVRRGTCVAVLVSHELRPDMQLSGSILVSCYTDSVVAVWDIRDGGSCTHRLQGVNGHTSNITSLQWLDSGLLVTSSCDGSVKLWDVDKGIFVRDLVQNARRKVSTSRRFVV</sequence>
<organism evidence="4 5">
    <name type="scientific">Mesorhabditis belari</name>
    <dbReference type="NCBI Taxonomy" id="2138241"/>
    <lineage>
        <taxon>Eukaryota</taxon>
        <taxon>Metazoa</taxon>
        <taxon>Ecdysozoa</taxon>
        <taxon>Nematoda</taxon>
        <taxon>Chromadorea</taxon>
        <taxon>Rhabditida</taxon>
        <taxon>Rhabditina</taxon>
        <taxon>Rhabditomorpha</taxon>
        <taxon>Rhabditoidea</taxon>
        <taxon>Rhabditidae</taxon>
        <taxon>Mesorhabditinae</taxon>
        <taxon>Mesorhabditis</taxon>
    </lineage>
</organism>
<dbReference type="AlphaFoldDB" id="A0AAF3F3L0"/>
<keyword evidence="4" id="KW-1185">Reference proteome</keyword>
<evidence type="ECO:0000313" key="5">
    <source>
        <dbReference type="WBParaSite" id="MBELARI_LOCUS21154.1"/>
    </source>
</evidence>
<dbReference type="PANTHER" id="PTHR22847">
    <property type="entry name" value="WD40 REPEAT PROTEIN"/>
    <property type="match status" value="1"/>
</dbReference>
<dbReference type="Proteomes" id="UP000887575">
    <property type="component" value="Unassembled WGS sequence"/>
</dbReference>
<evidence type="ECO:0000256" key="2">
    <source>
        <dbReference type="ARBA" id="ARBA00022737"/>
    </source>
</evidence>
<dbReference type="InterPro" id="IPR015943">
    <property type="entry name" value="WD40/YVTN_repeat-like_dom_sf"/>
</dbReference>
<dbReference type="SMART" id="SM00320">
    <property type="entry name" value="WD40"/>
    <property type="match status" value="3"/>
</dbReference>
<dbReference type="InterPro" id="IPR036047">
    <property type="entry name" value="F-box-like_dom_sf"/>
</dbReference>
<dbReference type="PANTHER" id="PTHR22847:SF637">
    <property type="entry name" value="WD REPEAT DOMAIN 5B"/>
    <property type="match status" value="1"/>
</dbReference>
<accession>A0AAF3F3L0</accession>
<dbReference type="SUPFAM" id="SSF50978">
    <property type="entry name" value="WD40 repeat-like"/>
    <property type="match status" value="1"/>
</dbReference>
<keyword evidence="2" id="KW-0677">Repeat</keyword>
<protein>
    <submittedName>
        <fullName evidence="5">Uncharacterized protein</fullName>
    </submittedName>
</protein>
<keyword evidence="1 3" id="KW-0853">WD repeat</keyword>
<feature type="repeat" description="WD" evidence="3">
    <location>
        <begin position="149"/>
        <end position="189"/>
    </location>
</feature>
<reference evidence="5" key="1">
    <citation type="submission" date="2024-02" db="UniProtKB">
        <authorList>
            <consortium name="WormBaseParasite"/>
        </authorList>
    </citation>
    <scope>IDENTIFICATION</scope>
</reference>
<dbReference type="PROSITE" id="PS50294">
    <property type="entry name" value="WD_REPEATS_REGION"/>
    <property type="match status" value="1"/>
</dbReference>
<evidence type="ECO:0000256" key="1">
    <source>
        <dbReference type="ARBA" id="ARBA00022574"/>
    </source>
</evidence>
<evidence type="ECO:0000256" key="3">
    <source>
        <dbReference type="PROSITE-ProRule" id="PRU00221"/>
    </source>
</evidence>
<dbReference type="InterPro" id="IPR036322">
    <property type="entry name" value="WD40_repeat_dom_sf"/>
</dbReference>
<dbReference type="Gene3D" id="1.20.1280.50">
    <property type="match status" value="1"/>
</dbReference>
<dbReference type="PROSITE" id="PS00678">
    <property type="entry name" value="WD_REPEATS_1"/>
    <property type="match status" value="1"/>
</dbReference>